<comment type="cofactor">
    <cofactor evidence="1">
        <name>adenosylcob(III)alamin</name>
        <dbReference type="ChEBI" id="CHEBI:18408"/>
    </cofactor>
</comment>
<dbReference type="InterPro" id="IPR000788">
    <property type="entry name" value="RNR_lg_C"/>
</dbReference>
<evidence type="ECO:0000259" key="5">
    <source>
        <dbReference type="Pfam" id="PF02867"/>
    </source>
</evidence>
<reference evidence="6 7" key="1">
    <citation type="submission" date="2019-11" db="EMBL/GenBank/DDBJ databases">
        <title>Growth characteristics of pneumococcus vary with the chemical composition of the capsule and with environmental conditions.</title>
        <authorList>
            <person name="Tothpal A."/>
            <person name="Desobry K."/>
            <person name="Joshi S."/>
            <person name="Wyllie A.L."/>
            <person name="Weinberger D.M."/>
        </authorList>
    </citation>
    <scope>NUCLEOTIDE SEQUENCE [LARGE SCALE GENOMIC DNA]</scope>
    <source>
        <strain evidence="7">pnumococcus09N</strain>
    </source>
</reference>
<evidence type="ECO:0000256" key="2">
    <source>
        <dbReference type="ARBA" id="ARBA00022628"/>
    </source>
</evidence>
<keyword evidence="2" id="KW-0846">Cobalamin</keyword>
<dbReference type="PANTHER" id="PTHR43371">
    <property type="entry name" value="VITAMIN B12-DEPENDENT RIBONUCLEOTIDE REDUCTASE"/>
    <property type="match status" value="1"/>
</dbReference>
<dbReference type="PANTHER" id="PTHR43371:SF1">
    <property type="entry name" value="RIBONUCLEOSIDE-DIPHOSPHATE REDUCTASE"/>
    <property type="match status" value="1"/>
</dbReference>
<dbReference type="Gene3D" id="3.20.70.20">
    <property type="match status" value="1"/>
</dbReference>
<evidence type="ECO:0000256" key="1">
    <source>
        <dbReference type="ARBA" id="ARBA00001922"/>
    </source>
</evidence>
<protein>
    <recommendedName>
        <fullName evidence="5">Ribonucleotide reductase large subunit C-terminal domain-containing protein</fullName>
    </recommendedName>
</protein>
<dbReference type="Pfam" id="PF02867">
    <property type="entry name" value="Ribonuc_red_lgC"/>
    <property type="match status" value="1"/>
</dbReference>
<keyword evidence="4" id="KW-0170">Cobalt</keyword>
<dbReference type="SUPFAM" id="SSF51998">
    <property type="entry name" value="PFL-like glycyl radical enzymes"/>
    <property type="match status" value="1"/>
</dbReference>
<evidence type="ECO:0000256" key="3">
    <source>
        <dbReference type="ARBA" id="ARBA00023002"/>
    </source>
</evidence>
<feature type="domain" description="Ribonucleotide reductase large subunit C-terminal" evidence="5">
    <location>
        <begin position="3"/>
        <end position="86"/>
    </location>
</feature>
<keyword evidence="3" id="KW-0560">Oxidoreductase</keyword>
<evidence type="ECO:0000313" key="7">
    <source>
        <dbReference type="Proteomes" id="UP000467349"/>
    </source>
</evidence>
<gene>
    <name evidence="6" type="ORF">GM545_14175</name>
</gene>
<proteinExistence type="predicted"/>
<dbReference type="AlphaFoldDB" id="A0A7X2XMD3"/>
<dbReference type="RefSeq" id="WP_155474429.1">
    <property type="nucleotide sequence ID" value="NZ_WNHU01000672.1"/>
</dbReference>
<organism evidence="6 7">
    <name type="scientific">Streptococcus pneumoniae</name>
    <dbReference type="NCBI Taxonomy" id="1313"/>
    <lineage>
        <taxon>Bacteria</taxon>
        <taxon>Bacillati</taxon>
        <taxon>Bacillota</taxon>
        <taxon>Bacilli</taxon>
        <taxon>Lactobacillales</taxon>
        <taxon>Streptococcaceae</taxon>
        <taxon>Streptococcus</taxon>
    </lineage>
</organism>
<feature type="non-terminal residue" evidence="6">
    <location>
        <position position="1"/>
    </location>
</feature>
<comment type="caution">
    <text evidence="6">The sequence shown here is derived from an EMBL/GenBank/DDBJ whole genome shotgun (WGS) entry which is preliminary data.</text>
</comment>
<name>A0A7X2XMD3_STREE</name>
<evidence type="ECO:0000256" key="4">
    <source>
        <dbReference type="ARBA" id="ARBA00023285"/>
    </source>
</evidence>
<dbReference type="Proteomes" id="UP000467349">
    <property type="component" value="Unassembled WGS sequence"/>
</dbReference>
<dbReference type="InterPro" id="IPR050862">
    <property type="entry name" value="RdRp_reductase_class-2"/>
</dbReference>
<accession>A0A7X2XMD3</accession>
<sequence length="87" mass="9969">ACNVHHPEALTFINIKKDKVKVTGANISLQFTDEFMNAVDNKQNFEQRFPVQPNVKHLIEQEIPAMDIWDAFVQAAWESAEPGALFW</sequence>
<dbReference type="EMBL" id="WNHU01000672">
    <property type="protein sequence ID" value="MTV44676.1"/>
    <property type="molecule type" value="Genomic_DNA"/>
</dbReference>
<dbReference type="GO" id="GO:0004748">
    <property type="term" value="F:ribonucleoside-diphosphate reductase activity, thioredoxin disulfide as acceptor"/>
    <property type="evidence" value="ECO:0007669"/>
    <property type="project" value="TreeGrafter"/>
</dbReference>
<dbReference type="GO" id="GO:0031419">
    <property type="term" value="F:cobalamin binding"/>
    <property type="evidence" value="ECO:0007669"/>
    <property type="project" value="UniProtKB-KW"/>
</dbReference>
<evidence type="ECO:0000313" key="6">
    <source>
        <dbReference type="EMBL" id="MTV44676.1"/>
    </source>
</evidence>
<feature type="non-terminal residue" evidence="6">
    <location>
        <position position="87"/>
    </location>
</feature>